<organism evidence="6 7">
    <name type="scientific">Candidatus Korobacter versatilis</name>
    <dbReference type="NCBI Taxonomy" id="658062"/>
    <lineage>
        <taxon>Bacteria</taxon>
        <taxon>Pseudomonadati</taxon>
        <taxon>Acidobacteriota</taxon>
        <taxon>Terriglobia</taxon>
        <taxon>Terriglobales</taxon>
        <taxon>Candidatus Korobacteraceae</taxon>
        <taxon>Candidatus Korobacter</taxon>
    </lineage>
</organism>
<dbReference type="Gene3D" id="2.60.120.10">
    <property type="entry name" value="Jelly Rolls"/>
    <property type="match status" value="2"/>
</dbReference>
<dbReference type="Pfam" id="PF17954">
    <property type="entry name" value="Pirin_C_2"/>
    <property type="match status" value="1"/>
</dbReference>
<evidence type="ECO:0000256" key="1">
    <source>
        <dbReference type="ARBA" id="ARBA00008416"/>
    </source>
</evidence>
<evidence type="ECO:0000313" key="7">
    <source>
        <dbReference type="Proteomes" id="UP000779809"/>
    </source>
</evidence>
<dbReference type="Pfam" id="PF02678">
    <property type="entry name" value="Pirin"/>
    <property type="match status" value="1"/>
</dbReference>
<reference evidence="6" key="1">
    <citation type="submission" date="2020-07" db="EMBL/GenBank/DDBJ databases">
        <title>Huge and variable diversity of episymbiotic CPR bacteria and DPANN archaea in groundwater ecosystems.</title>
        <authorList>
            <person name="He C.Y."/>
            <person name="Keren R."/>
            <person name="Whittaker M."/>
            <person name="Farag I.F."/>
            <person name="Doudna J."/>
            <person name="Cate J.H.D."/>
            <person name="Banfield J.F."/>
        </authorList>
    </citation>
    <scope>NUCLEOTIDE SEQUENCE</scope>
    <source>
        <strain evidence="6">NC_groundwater_580_Pr5_B-0.1um_64_19</strain>
    </source>
</reference>
<name>A0A932A7M1_9BACT</name>
<feature type="domain" description="Quercetin 2,3-dioxygenase C-terminal cupin" evidence="5">
    <location>
        <begin position="151"/>
        <end position="235"/>
    </location>
</feature>
<dbReference type="CDD" id="cd02910">
    <property type="entry name" value="cupin_Yhhw_N"/>
    <property type="match status" value="1"/>
</dbReference>
<dbReference type="InterPro" id="IPR011051">
    <property type="entry name" value="RmlC_Cupin_sf"/>
</dbReference>
<evidence type="ECO:0000256" key="3">
    <source>
        <dbReference type="RuleBase" id="RU003457"/>
    </source>
</evidence>
<feature type="binding site" evidence="2">
    <location>
        <position position="101"/>
    </location>
    <ligand>
        <name>Fe cation</name>
        <dbReference type="ChEBI" id="CHEBI:24875"/>
    </ligand>
</feature>
<keyword evidence="2" id="KW-0408">Iron</keyword>
<dbReference type="GO" id="GO:0046872">
    <property type="term" value="F:metal ion binding"/>
    <property type="evidence" value="ECO:0007669"/>
    <property type="project" value="UniProtKB-KW"/>
</dbReference>
<evidence type="ECO:0000313" key="6">
    <source>
        <dbReference type="EMBL" id="MBI2678047.1"/>
    </source>
</evidence>
<dbReference type="PANTHER" id="PTHR43212">
    <property type="entry name" value="QUERCETIN 2,3-DIOXYGENASE"/>
    <property type="match status" value="1"/>
</dbReference>
<feature type="binding site" evidence="2">
    <location>
        <position position="59"/>
    </location>
    <ligand>
        <name>Fe cation</name>
        <dbReference type="ChEBI" id="CHEBI:24875"/>
    </ligand>
</feature>
<comment type="cofactor">
    <cofactor evidence="2">
        <name>Fe cation</name>
        <dbReference type="ChEBI" id="CHEBI:24875"/>
    </cofactor>
    <text evidence="2">Binds 1 Fe cation per subunit.</text>
</comment>
<dbReference type="PIRSF" id="PIRSF006232">
    <property type="entry name" value="Pirin"/>
    <property type="match status" value="1"/>
</dbReference>
<gene>
    <name evidence="6" type="ORF">HYX28_04650</name>
</gene>
<evidence type="ECO:0000259" key="5">
    <source>
        <dbReference type="Pfam" id="PF17954"/>
    </source>
</evidence>
<proteinExistence type="inferred from homology"/>
<keyword evidence="2" id="KW-0479">Metal-binding</keyword>
<dbReference type="InterPro" id="IPR014710">
    <property type="entry name" value="RmlC-like_jellyroll"/>
</dbReference>
<feature type="domain" description="Pirin N-terminal" evidence="4">
    <location>
        <begin position="12"/>
        <end position="119"/>
    </location>
</feature>
<feature type="binding site" evidence="2">
    <location>
        <position position="57"/>
    </location>
    <ligand>
        <name>Fe cation</name>
        <dbReference type="ChEBI" id="CHEBI:24875"/>
    </ligand>
</feature>
<comment type="caution">
    <text evidence="6">The sequence shown here is derived from an EMBL/GenBank/DDBJ whole genome shotgun (WGS) entry which is preliminary data.</text>
</comment>
<accession>A0A932A7M1</accession>
<dbReference type="Proteomes" id="UP000779809">
    <property type="component" value="Unassembled WGS sequence"/>
</dbReference>
<dbReference type="InterPro" id="IPR012093">
    <property type="entry name" value="Pirin"/>
</dbReference>
<dbReference type="CDD" id="cd20311">
    <property type="entry name" value="cupin_Yhhw_C"/>
    <property type="match status" value="1"/>
</dbReference>
<comment type="similarity">
    <text evidence="1 3">Belongs to the pirin family.</text>
</comment>
<dbReference type="AlphaFoldDB" id="A0A932A7M1"/>
<feature type="binding site" evidence="2">
    <location>
        <position position="103"/>
    </location>
    <ligand>
        <name>Fe cation</name>
        <dbReference type="ChEBI" id="CHEBI:24875"/>
    </ligand>
</feature>
<evidence type="ECO:0000256" key="2">
    <source>
        <dbReference type="PIRSR" id="PIRSR006232-1"/>
    </source>
</evidence>
<protein>
    <submittedName>
        <fullName evidence="6">Pirin family protein</fullName>
    </submittedName>
</protein>
<dbReference type="PANTHER" id="PTHR43212:SF3">
    <property type="entry name" value="QUERCETIN 2,3-DIOXYGENASE"/>
    <property type="match status" value="1"/>
</dbReference>
<dbReference type="EMBL" id="JACPNR010000006">
    <property type="protein sequence ID" value="MBI2678047.1"/>
    <property type="molecule type" value="Genomic_DNA"/>
</dbReference>
<dbReference type="InterPro" id="IPR041602">
    <property type="entry name" value="Quercetinase_C"/>
</dbReference>
<dbReference type="InterPro" id="IPR003829">
    <property type="entry name" value="Pirin_N_dom"/>
</dbReference>
<sequence>MIRIRKSADRGHIQWDWLDTYHTFSFGEYHDREHMGFRALRVINDDRVAPANGFPMHPHRDMEIVTYVLQGALGHKDSMGNGSVIAPGDVQRMSAGKGVVHSEWNHSKTEGVHLLQIWILPEAQGITPSYEQKTFSAEEKQDKLRLVAAPVSDRNKDGAVEIHQDARIFASLLARGAQVEHTLAPGRHAWLQVARGSVELNGQKLGEGDGAAVSEEQKLTLKGTADDSEVLLFDLA</sequence>
<evidence type="ECO:0000259" key="4">
    <source>
        <dbReference type="Pfam" id="PF02678"/>
    </source>
</evidence>
<dbReference type="SUPFAM" id="SSF51182">
    <property type="entry name" value="RmlC-like cupins"/>
    <property type="match status" value="1"/>
</dbReference>